<proteinExistence type="predicted"/>
<dbReference type="Proteomes" id="UP001239994">
    <property type="component" value="Unassembled WGS sequence"/>
</dbReference>
<reference evidence="1" key="1">
    <citation type="submission" date="2023-03" db="EMBL/GenBank/DDBJ databases">
        <title>Electrophorus voltai genome.</title>
        <authorList>
            <person name="Bian C."/>
        </authorList>
    </citation>
    <scope>NUCLEOTIDE SEQUENCE</scope>
    <source>
        <strain evidence="1">CB-2022</strain>
        <tissue evidence="1">Muscle</tissue>
    </source>
</reference>
<accession>A0AAD9DWV1</accession>
<name>A0AAD9DWV1_9TELE</name>
<evidence type="ECO:0000313" key="1">
    <source>
        <dbReference type="EMBL" id="KAK1798405.1"/>
    </source>
</evidence>
<gene>
    <name evidence="1" type="ORF">P4O66_006740</name>
</gene>
<keyword evidence="2" id="KW-1185">Reference proteome</keyword>
<evidence type="ECO:0000313" key="2">
    <source>
        <dbReference type="Proteomes" id="UP001239994"/>
    </source>
</evidence>
<sequence length="266" mass="29276">RTRAPLSTRLHTAAEPMEACCSPCTTEEVQSSRAKWRLLPVFSLVAEGLKRLAAKPVRIIGIITALENTGGINLITGQGGSAVKVLAQDCSAALVKSERPEIMGRREAECQQVQHFPIAGVICLTAEPEKLSATVTAARIKRPMLTAFQYLAAASKAEPRYKGLLFTCVFKVTKEEYIRVTEQRKSFCDQTPETCQPGMPLHLPPARGQSFSLLPPTSFRLPPRPPLHMEMLRFSQSSLCLSLGRERDEQSRDIKDLCTEGGLTVK</sequence>
<comment type="caution">
    <text evidence="1">The sequence shown here is derived from an EMBL/GenBank/DDBJ whole genome shotgun (WGS) entry which is preliminary data.</text>
</comment>
<organism evidence="1 2">
    <name type="scientific">Electrophorus voltai</name>
    <dbReference type="NCBI Taxonomy" id="2609070"/>
    <lineage>
        <taxon>Eukaryota</taxon>
        <taxon>Metazoa</taxon>
        <taxon>Chordata</taxon>
        <taxon>Craniata</taxon>
        <taxon>Vertebrata</taxon>
        <taxon>Euteleostomi</taxon>
        <taxon>Actinopterygii</taxon>
        <taxon>Neopterygii</taxon>
        <taxon>Teleostei</taxon>
        <taxon>Ostariophysi</taxon>
        <taxon>Gymnotiformes</taxon>
        <taxon>Gymnotoidei</taxon>
        <taxon>Gymnotidae</taxon>
        <taxon>Electrophorus</taxon>
    </lineage>
</organism>
<dbReference type="AlphaFoldDB" id="A0AAD9DWV1"/>
<dbReference type="EMBL" id="JAROKS010000012">
    <property type="protein sequence ID" value="KAK1798405.1"/>
    <property type="molecule type" value="Genomic_DNA"/>
</dbReference>
<feature type="non-terminal residue" evidence="1">
    <location>
        <position position="1"/>
    </location>
</feature>
<protein>
    <submittedName>
        <fullName evidence="1">Uncharacterized protein</fullName>
    </submittedName>
</protein>